<dbReference type="Gene3D" id="3.40.50.2020">
    <property type="match status" value="1"/>
</dbReference>
<dbReference type="InterPro" id="IPR000836">
    <property type="entry name" value="PRTase_dom"/>
</dbReference>
<evidence type="ECO:0000259" key="1">
    <source>
        <dbReference type="Pfam" id="PF00156"/>
    </source>
</evidence>
<dbReference type="Pfam" id="PF00156">
    <property type="entry name" value="Pribosyltran"/>
    <property type="match status" value="1"/>
</dbReference>
<dbReference type="SUPFAM" id="SSF53271">
    <property type="entry name" value="PRTase-like"/>
    <property type="match status" value="1"/>
</dbReference>
<gene>
    <name evidence="2" type="ORF">HBO33_24690</name>
</gene>
<dbReference type="OrthoDB" id="8479203at2"/>
<dbReference type="GO" id="GO:0016757">
    <property type="term" value="F:glycosyltransferase activity"/>
    <property type="evidence" value="ECO:0007669"/>
    <property type="project" value="UniProtKB-KW"/>
</dbReference>
<dbReference type="InterPro" id="IPR029057">
    <property type="entry name" value="PRTase-like"/>
</dbReference>
<dbReference type="GeneID" id="55537533"/>
<name>A0A7Y1MTY5_9PSED</name>
<evidence type="ECO:0000313" key="2">
    <source>
        <dbReference type="EMBL" id="NNA98364.1"/>
    </source>
</evidence>
<reference evidence="2 3" key="1">
    <citation type="journal article" date="2020" name="Front. Microbiol.">
        <title>Genetic Organization of the aprX-lipA2 Operon Affects the Proteolytic Potential of Pseudomonas Species in Milk.</title>
        <authorList>
            <person name="Maier C."/>
            <person name="Huptas C."/>
            <person name="von Neubeck M."/>
            <person name="Scherer S."/>
            <person name="Wenning M."/>
            <person name="Lucking G."/>
        </authorList>
    </citation>
    <scope>NUCLEOTIDE SEQUENCE [LARGE SCALE GENOMIC DNA]</scope>
    <source>
        <strain evidence="2 3">G4779</strain>
    </source>
</reference>
<dbReference type="RefSeq" id="WP_038445809.1">
    <property type="nucleotide sequence ID" value="NZ_CBCRYT010000090.1"/>
</dbReference>
<dbReference type="CDD" id="cd06223">
    <property type="entry name" value="PRTases_typeI"/>
    <property type="match status" value="1"/>
</dbReference>
<dbReference type="Proteomes" id="UP000542111">
    <property type="component" value="Unassembled WGS sequence"/>
</dbReference>
<dbReference type="AlphaFoldDB" id="A0A7Y1MTY5"/>
<feature type="domain" description="Phosphoribosyltransferase" evidence="1">
    <location>
        <begin position="157"/>
        <end position="246"/>
    </location>
</feature>
<organism evidence="2 3">
    <name type="scientific">Pseudomonas gessardii</name>
    <dbReference type="NCBI Taxonomy" id="78544"/>
    <lineage>
        <taxon>Bacteria</taxon>
        <taxon>Pseudomonadati</taxon>
        <taxon>Pseudomonadota</taxon>
        <taxon>Gammaproteobacteria</taxon>
        <taxon>Pseudomonadales</taxon>
        <taxon>Pseudomonadaceae</taxon>
        <taxon>Pseudomonas</taxon>
    </lineage>
</organism>
<comment type="caution">
    <text evidence="2">The sequence shown here is derived from an EMBL/GenBank/DDBJ whole genome shotgun (WGS) entry which is preliminary data.</text>
</comment>
<sequence length="252" mass="28127">MGIDVENKVVSYTDEHQFLVDTSTEKNPFVQSIKGTEVISVFRRRKSDSHQGDGNPLIFALKRMRKYQISTETITEFMPNLRIILNLMTAHRTYDLIIALPSSHPIASGLARRVGRALPTVPISYEFFVKCSNAEVAQALRDKKSNGEIRKQHLRDITSLIHTLSVSEGEPFKLKEVDNHLRGYTFPFKINENLDVKGMSVLVVDDLLSSGTSILTAKRLLVASGADKVSALCLLSSLDSGRPWDTVIGEQK</sequence>
<protein>
    <submittedName>
        <fullName evidence="2">Phosphoribosyltransferase</fullName>
    </submittedName>
</protein>
<dbReference type="EMBL" id="JAAQYP010000054">
    <property type="protein sequence ID" value="NNA98364.1"/>
    <property type="molecule type" value="Genomic_DNA"/>
</dbReference>
<keyword evidence="2" id="KW-0808">Transferase</keyword>
<evidence type="ECO:0000313" key="3">
    <source>
        <dbReference type="Proteomes" id="UP000542111"/>
    </source>
</evidence>
<keyword evidence="2" id="KW-0328">Glycosyltransferase</keyword>
<proteinExistence type="predicted"/>
<accession>A0A7Y1MTY5</accession>